<dbReference type="EMBL" id="JARGDH010000001">
    <property type="protein sequence ID" value="KAL0280911.1"/>
    <property type="molecule type" value="Genomic_DNA"/>
</dbReference>
<feature type="domain" description="Kazal-like" evidence="2">
    <location>
        <begin position="22"/>
        <end position="82"/>
    </location>
</feature>
<feature type="chain" id="PRO_5043531208" description="Kazal-like domain-containing protein" evidence="1">
    <location>
        <begin position="22"/>
        <end position="93"/>
    </location>
</feature>
<gene>
    <name evidence="3" type="ORF">PYX00_002065</name>
</gene>
<name>A0AAW2IG78_9NEOP</name>
<dbReference type="AlphaFoldDB" id="A0AAW2IG78"/>
<keyword evidence="1" id="KW-0732">Signal</keyword>
<sequence>MVIDRTFCYFAAFFLLAAAAAVPLENQCEEKPCTREYIPVSAILPDGQCQTFGNLCLLTNAVNCRKAGRTQFVICKKGECGTAGEFFPCPIAN</sequence>
<proteinExistence type="predicted"/>
<dbReference type="PROSITE" id="PS51465">
    <property type="entry name" value="KAZAL_2"/>
    <property type="match status" value="1"/>
</dbReference>
<reference evidence="3" key="1">
    <citation type="journal article" date="2024" name="Gigascience">
        <title>Chromosome-level genome of the poultry shaft louse Menopon gallinae provides insight into the host-switching and adaptive evolution of parasitic lice.</title>
        <authorList>
            <person name="Xu Y."/>
            <person name="Ma L."/>
            <person name="Liu S."/>
            <person name="Liang Y."/>
            <person name="Liu Q."/>
            <person name="He Z."/>
            <person name="Tian L."/>
            <person name="Duan Y."/>
            <person name="Cai W."/>
            <person name="Li H."/>
            <person name="Song F."/>
        </authorList>
    </citation>
    <scope>NUCLEOTIDE SEQUENCE</scope>
    <source>
        <strain evidence="3">Cailab_2023a</strain>
    </source>
</reference>
<dbReference type="Gene3D" id="3.30.60.30">
    <property type="match status" value="1"/>
</dbReference>
<protein>
    <recommendedName>
        <fullName evidence="2">Kazal-like domain-containing protein</fullName>
    </recommendedName>
</protein>
<accession>A0AAW2IG78</accession>
<evidence type="ECO:0000259" key="2">
    <source>
        <dbReference type="PROSITE" id="PS51465"/>
    </source>
</evidence>
<dbReference type="InterPro" id="IPR002350">
    <property type="entry name" value="Kazal_dom"/>
</dbReference>
<comment type="caution">
    <text evidence="3">The sequence shown here is derived from an EMBL/GenBank/DDBJ whole genome shotgun (WGS) entry which is preliminary data.</text>
</comment>
<organism evidence="3">
    <name type="scientific">Menopon gallinae</name>
    <name type="common">poultry shaft louse</name>
    <dbReference type="NCBI Taxonomy" id="328185"/>
    <lineage>
        <taxon>Eukaryota</taxon>
        <taxon>Metazoa</taxon>
        <taxon>Ecdysozoa</taxon>
        <taxon>Arthropoda</taxon>
        <taxon>Hexapoda</taxon>
        <taxon>Insecta</taxon>
        <taxon>Pterygota</taxon>
        <taxon>Neoptera</taxon>
        <taxon>Paraneoptera</taxon>
        <taxon>Psocodea</taxon>
        <taxon>Troctomorpha</taxon>
        <taxon>Phthiraptera</taxon>
        <taxon>Amblycera</taxon>
        <taxon>Menoponidae</taxon>
        <taxon>Menopon</taxon>
    </lineage>
</organism>
<feature type="signal peptide" evidence="1">
    <location>
        <begin position="1"/>
        <end position="21"/>
    </location>
</feature>
<evidence type="ECO:0000313" key="3">
    <source>
        <dbReference type="EMBL" id="KAL0280911.1"/>
    </source>
</evidence>
<evidence type="ECO:0000256" key="1">
    <source>
        <dbReference type="SAM" id="SignalP"/>
    </source>
</evidence>